<proteinExistence type="predicted"/>
<dbReference type="InParanoid" id="A0A409VHD4"/>
<dbReference type="Gene3D" id="3.80.10.10">
    <property type="entry name" value="Ribonuclease Inhibitor"/>
    <property type="match status" value="1"/>
</dbReference>
<sequence length="349" mass="39554">MDYLSTIPLDIIFYITSFLVESSRVALLQTCHKLHNIMVGFVYKRVAVSGVRARQLSLTIMTSRRLRYGNLIQSFELQGRKGYSDMYLTYPLVADALCKMPYLRSLDISVPYLHAKYFLNVMRSKGMIRDTFSNAAFLDEIDLGGRPTSGYAFPKLSSITLDGHLDLIAIAQNRQLASLTIKSRIQVKGVGKILDCIQCSSLKTLDISIWITTTLELIFVLYLIGQACDELTELSITTDSFKSLDVSQALADGATYFSRLRSLSISPHDERAPIFVKNAEECFARQLSHLDKAKHLIQNLKTVTLGPVIWNRVENAYDNDWKCQFFETKAWKTLALEDPFDCSSIYSFE</sequence>
<accession>A0A409VHD4</accession>
<dbReference type="EMBL" id="NHYE01005649">
    <property type="protein sequence ID" value="PPQ65616.1"/>
    <property type="molecule type" value="Genomic_DNA"/>
</dbReference>
<comment type="caution">
    <text evidence="1">The sequence shown here is derived from an EMBL/GenBank/DDBJ whole genome shotgun (WGS) entry which is preliminary data.</text>
</comment>
<gene>
    <name evidence="1" type="ORF">CVT26_000558</name>
</gene>
<evidence type="ECO:0000313" key="2">
    <source>
        <dbReference type="Proteomes" id="UP000284706"/>
    </source>
</evidence>
<organism evidence="1 2">
    <name type="scientific">Gymnopilus dilepis</name>
    <dbReference type="NCBI Taxonomy" id="231916"/>
    <lineage>
        <taxon>Eukaryota</taxon>
        <taxon>Fungi</taxon>
        <taxon>Dikarya</taxon>
        <taxon>Basidiomycota</taxon>
        <taxon>Agaricomycotina</taxon>
        <taxon>Agaricomycetes</taxon>
        <taxon>Agaricomycetidae</taxon>
        <taxon>Agaricales</taxon>
        <taxon>Agaricineae</taxon>
        <taxon>Hymenogastraceae</taxon>
        <taxon>Gymnopilus</taxon>
    </lineage>
</organism>
<dbReference type="Proteomes" id="UP000284706">
    <property type="component" value="Unassembled WGS sequence"/>
</dbReference>
<keyword evidence="2" id="KW-1185">Reference proteome</keyword>
<protein>
    <recommendedName>
        <fullName evidence="3">F-box domain-containing protein</fullName>
    </recommendedName>
</protein>
<reference evidence="1 2" key="1">
    <citation type="journal article" date="2018" name="Evol. Lett.">
        <title>Horizontal gene cluster transfer increased hallucinogenic mushroom diversity.</title>
        <authorList>
            <person name="Reynolds H.T."/>
            <person name="Vijayakumar V."/>
            <person name="Gluck-Thaler E."/>
            <person name="Korotkin H.B."/>
            <person name="Matheny P.B."/>
            <person name="Slot J.C."/>
        </authorList>
    </citation>
    <scope>NUCLEOTIDE SEQUENCE [LARGE SCALE GENOMIC DNA]</scope>
    <source>
        <strain evidence="1 2">SRW20</strain>
    </source>
</reference>
<dbReference type="SUPFAM" id="SSF52047">
    <property type="entry name" value="RNI-like"/>
    <property type="match status" value="1"/>
</dbReference>
<evidence type="ECO:0000313" key="1">
    <source>
        <dbReference type="EMBL" id="PPQ65616.1"/>
    </source>
</evidence>
<dbReference type="AlphaFoldDB" id="A0A409VHD4"/>
<name>A0A409VHD4_9AGAR</name>
<evidence type="ECO:0008006" key="3">
    <source>
        <dbReference type="Google" id="ProtNLM"/>
    </source>
</evidence>
<dbReference type="InterPro" id="IPR032675">
    <property type="entry name" value="LRR_dom_sf"/>
</dbReference>